<feature type="compositionally biased region" description="Basic and acidic residues" evidence="1">
    <location>
        <begin position="552"/>
        <end position="568"/>
    </location>
</feature>
<protein>
    <submittedName>
        <fullName evidence="2">Uncharacterized protein</fullName>
    </submittedName>
</protein>
<evidence type="ECO:0000256" key="1">
    <source>
        <dbReference type="SAM" id="MobiDB-lite"/>
    </source>
</evidence>
<evidence type="ECO:0000313" key="3">
    <source>
        <dbReference type="Proteomes" id="UP000007174"/>
    </source>
</evidence>
<organism evidence="2 3">
    <name type="scientific">Colletotrichum higginsianum (strain IMI 349063)</name>
    <name type="common">Crucifer anthracnose fungus</name>
    <dbReference type="NCBI Taxonomy" id="759273"/>
    <lineage>
        <taxon>Eukaryota</taxon>
        <taxon>Fungi</taxon>
        <taxon>Dikarya</taxon>
        <taxon>Ascomycota</taxon>
        <taxon>Pezizomycotina</taxon>
        <taxon>Sordariomycetes</taxon>
        <taxon>Hypocreomycetidae</taxon>
        <taxon>Glomerellales</taxon>
        <taxon>Glomerellaceae</taxon>
        <taxon>Colletotrichum</taxon>
        <taxon>Colletotrichum destructivum species complex</taxon>
    </lineage>
</organism>
<dbReference type="EMBL" id="CACQ02003457">
    <property type="protein sequence ID" value="CCF39371.1"/>
    <property type="molecule type" value="Genomic_DNA"/>
</dbReference>
<evidence type="ECO:0000313" key="2">
    <source>
        <dbReference type="EMBL" id="CCF39371.1"/>
    </source>
</evidence>
<feature type="compositionally biased region" description="Acidic residues" evidence="1">
    <location>
        <begin position="839"/>
        <end position="857"/>
    </location>
</feature>
<feature type="region of interest" description="Disordered" evidence="1">
    <location>
        <begin position="839"/>
        <end position="902"/>
    </location>
</feature>
<reference evidence="3" key="1">
    <citation type="journal article" date="2012" name="Nat. Genet.">
        <title>Lifestyle transitions in plant pathogenic Colletotrichum fungi deciphered by genome and transcriptome analyses.</title>
        <authorList>
            <person name="O'Connell R.J."/>
            <person name="Thon M.R."/>
            <person name="Hacquard S."/>
            <person name="Amyotte S.G."/>
            <person name="Kleemann J."/>
            <person name="Torres M.F."/>
            <person name="Damm U."/>
            <person name="Buiate E.A."/>
            <person name="Epstein L."/>
            <person name="Alkan N."/>
            <person name="Altmueller J."/>
            <person name="Alvarado-Balderrama L."/>
            <person name="Bauser C.A."/>
            <person name="Becker C."/>
            <person name="Birren B.W."/>
            <person name="Chen Z."/>
            <person name="Choi J."/>
            <person name="Crouch J.A."/>
            <person name="Duvick J.P."/>
            <person name="Farman M.A."/>
            <person name="Gan P."/>
            <person name="Heiman D."/>
            <person name="Henrissat B."/>
            <person name="Howard R.J."/>
            <person name="Kabbage M."/>
            <person name="Koch C."/>
            <person name="Kracher B."/>
            <person name="Kubo Y."/>
            <person name="Law A.D."/>
            <person name="Lebrun M.-H."/>
            <person name="Lee Y.-H."/>
            <person name="Miyara I."/>
            <person name="Moore N."/>
            <person name="Neumann U."/>
            <person name="Nordstroem K."/>
            <person name="Panaccione D.G."/>
            <person name="Panstruga R."/>
            <person name="Place M."/>
            <person name="Proctor R.H."/>
            <person name="Prusky D."/>
            <person name="Rech G."/>
            <person name="Reinhardt R."/>
            <person name="Rollins J.A."/>
            <person name="Rounsley S."/>
            <person name="Schardl C.L."/>
            <person name="Schwartz D.C."/>
            <person name="Shenoy N."/>
            <person name="Shirasu K."/>
            <person name="Sikhakolli U.R."/>
            <person name="Stueber K."/>
            <person name="Sukno S.A."/>
            <person name="Sweigard J.A."/>
            <person name="Takano Y."/>
            <person name="Takahara H."/>
            <person name="Trail F."/>
            <person name="van der Does H.C."/>
            <person name="Voll L.M."/>
            <person name="Will I."/>
            <person name="Young S."/>
            <person name="Zeng Q."/>
            <person name="Zhang J."/>
            <person name="Zhou S."/>
            <person name="Dickman M.B."/>
            <person name="Schulze-Lefert P."/>
            <person name="Ver Loren van Themaat E."/>
            <person name="Ma L.-J."/>
            <person name="Vaillancourt L.J."/>
        </authorList>
    </citation>
    <scope>NUCLEOTIDE SEQUENCE [LARGE SCALE GENOMIC DNA]</scope>
    <source>
        <strain evidence="3">IMI 349063</strain>
    </source>
</reference>
<feature type="region of interest" description="Disordered" evidence="1">
    <location>
        <begin position="1"/>
        <end position="43"/>
    </location>
</feature>
<dbReference type="Proteomes" id="UP000007174">
    <property type="component" value="Unassembled WGS sequence"/>
</dbReference>
<dbReference type="AlphaFoldDB" id="H1VGL8"/>
<feature type="compositionally biased region" description="Basic and acidic residues" evidence="1">
    <location>
        <begin position="193"/>
        <end position="209"/>
    </location>
</feature>
<gene>
    <name evidence="2" type="ORF">CH063_00322</name>
</gene>
<feature type="region of interest" description="Disordered" evidence="1">
    <location>
        <begin position="131"/>
        <end position="276"/>
    </location>
</feature>
<sequence length="902" mass="98291">MAIEAAPHPGLETQQHEEFIDYSEDDSAAPVISSKGSNSNSFSSTVKFVVDPSENPEELLSNTDHQSQAIDLQVEADSEAISVIADTHFDGDGADFFDADDTEAANQLDATETDGGYFDDTENPGEAKVTEHEGIDMNENEISWEDGPSNEQDAEKDNSNKNNDIAKPINDDWQLVGEGEHAVHDATNSNEDVSDHGEAESHETDHALEVHSNASGNLAEETEATSGVNVDPVSGGEQAAGSYDSKADGDVNEIEYPEDQDIDNSVDASQDGHDARADGQNAIQEGLGNAASKQVDAEDHVMGEDFESQLEQVIEGSIAETDGVNEEHHDSEVADVPVYAAPDEETSDREHVVYDDEMLADARSSVSAETPSNEDMDIPVITVSYKGIDYPFFYGAPDSEGKECFFNDLSLLHCKMEGVLAGFRRELASELGPLDELVFQIDELGLEFAESDVFSDITLGQIISVFDSLVKNQNPDASKPLYAYLSTRPNCKKRWLSLVDDAYNGKGLDEISFYFASRAQSEAPEIIDDDEPDLIGEEDNADAAAWPQSPGESEHGDQDDVEVQRESAEINEETNDDNDVGDGIAVDDGLQPQGAVDKHTLEPDASAAEDVDAEATMVDTEVSLMDDSATAEAVLTVEAAEVADVAEDQQPQHHEENGNTDCFLSTPCFRPNFCLCITCASSFNADQMVEEDSLRYESMVQMIRKSAQRQMDFVLDYSHLDVSRGHCTRVAPRHLHSHSDVSMAFSSTTDADITLQALEVDISNPLVWDAEEADAFTTAEDTQPFLNDEDLMQNLNQIAEGVDGISADKVTPNTSATSTLNGDEEVNYDNELDINADLPEDEIDAPEVPTQDDELAEIDWREFPGQDDGVAKSPSISSKRPRSDVDDVLDDEAQKDVKRRRS</sequence>
<dbReference type="STRING" id="759273.H1VGL8"/>
<dbReference type="VEuPathDB" id="FungiDB:CH63R_02791"/>
<dbReference type="Pfam" id="PF10336">
    <property type="entry name" value="DUF2420"/>
    <property type="match status" value="1"/>
</dbReference>
<dbReference type="HOGENOM" id="CLU_352326_0_0_1"/>
<dbReference type="eggNOG" id="ENOG502SG4F">
    <property type="taxonomic scope" value="Eukaryota"/>
</dbReference>
<feature type="region of interest" description="Disordered" evidence="1">
    <location>
        <begin position="542"/>
        <end position="596"/>
    </location>
</feature>
<dbReference type="InterPro" id="IPR018822">
    <property type="entry name" value="UPF0646"/>
</dbReference>
<feature type="compositionally biased region" description="Acidic residues" evidence="1">
    <location>
        <begin position="569"/>
        <end position="580"/>
    </location>
</feature>
<proteinExistence type="predicted"/>
<feature type="compositionally biased region" description="Low complexity" evidence="1">
    <location>
        <begin position="33"/>
        <end position="43"/>
    </location>
</feature>
<accession>H1VGL8</accession>
<name>H1VGL8_COLHI</name>
<feature type="compositionally biased region" description="Acidic residues" evidence="1">
    <location>
        <begin position="250"/>
        <end position="264"/>
    </location>
</feature>